<evidence type="ECO:0000313" key="1">
    <source>
        <dbReference type="EMBL" id="GBP92879.1"/>
    </source>
</evidence>
<protein>
    <submittedName>
        <fullName evidence="1">Uncharacterized protein</fullName>
    </submittedName>
</protein>
<dbReference type="Proteomes" id="UP000299102">
    <property type="component" value="Unassembled WGS sequence"/>
</dbReference>
<gene>
    <name evidence="1" type="ORF">EVAR_22437_1</name>
</gene>
<dbReference type="AlphaFoldDB" id="A0A4C2A122"/>
<organism evidence="1 2">
    <name type="scientific">Eumeta variegata</name>
    <name type="common">Bagworm moth</name>
    <name type="synonym">Eumeta japonica</name>
    <dbReference type="NCBI Taxonomy" id="151549"/>
    <lineage>
        <taxon>Eukaryota</taxon>
        <taxon>Metazoa</taxon>
        <taxon>Ecdysozoa</taxon>
        <taxon>Arthropoda</taxon>
        <taxon>Hexapoda</taxon>
        <taxon>Insecta</taxon>
        <taxon>Pterygota</taxon>
        <taxon>Neoptera</taxon>
        <taxon>Endopterygota</taxon>
        <taxon>Lepidoptera</taxon>
        <taxon>Glossata</taxon>
        <taxon>Ditrysia</taxon>
        <taxon>Tineoidea</taxon>
        <taxon>Psychidae</taxon>
        <taxon>Oiketicinae</taxon>
        <taxon>Eumeta</taxon>
    </lineage>
</organism>
<name>A0A4C2A122_EUMVA</name>
<evidence type="ECO:0000313" key="2">
    <source>
        <dbReference type="Proteomes" id="UP000299102"/>
    </source>
</evidence>
<reference evidence="1 2" key="1">
    <citation type="journal article" date="2019" name="Commun. Biol.">
        <title>The bagworm genome reveals a unique fibroin gene that provides high tensile strength.</title>
        <authorList>
            <person name="Kono N."/>
            <person name="Nakamura H."/>
            <person name="Ohtoshi R."/>
            <person name="Tomita M."/>
            <person name="Numata K."/>
            <person name="Arakawa K."/>
        </authorList>
    </citation>
    <scope>NUCLEOTIDE SEQUENCE [LARGE SCALE GENOMIC DNA]</scope>
</reference>
<proteinExistence type="predicted"/>
<sequence length="112" mass="12191">MTSPLLRALLFMVRPRNLLIRLVHNECSRRSGRRPGAVFCHRITQQPSEALGSSSARLLVCVNIGRALSGVVGNRRALSGIVGRRRELSGVIRLAEMSPDGTNSIRVFLASG</sequence>
<accession>A0A4C2A122</accession>
<dbReference type="EMBL" id="BGZK01002317">
    <property type="protein sequence ID" value="GBP92879.1"/>
    <property type="molecule type" value="Genomic_DNA"/>
</dbReference>
<keyword evidence="2" id="KW-1185">Reference proteome</keyword>
<comment type="caution">
    <text evidence="1">The sequence shown here is derived from an EMBL/GenBank/DDBJ whole genome shotgun (WGS) entry which is preliminary data.</text>
</comment>